<dbReference type="NCBIfam" id="TIGR00400">
    <property type="entry name" value="mgtE"/>
    <property type="match status" value="1"/>
</dbReference>
<keyword evidence="9" id="KW-1003">Cell membrane</keyword>
<proteinExistence type="inferred from homology"/>
<evidence type="ECO:0000256" key="5">
    <source>
        <dbReference type="ARBA" id="ARBA00022842"/>
    </source>
</evidence>
<feature type="domain" description="CBS" evidence="10">
    <location>
        <begin position="215"/>
        <end position="273"/>
    </location>
</feature>
<dbReference type="RefSeq" id="WP_140927641.1">
    <property type="nucleotide sequence ID" value="NZ_VFSU01000019.1"/>
</dbReference>
<gene>
    <name evidence="11" type="primary">mgtE</name>
    <name evidence="11" type="ORF">FJQ54_06715</name>
</gene>
<dbReference type="GO" id="GO:0015095">
    <property type="term" value="F:magnesium ion transmembrane transporter activity"/>
    <property type="evidence" value="ECO:0007669"/>
    <property type="project" value="UniProtKB-UniRule"/>
</dbReference>
<dbReference type="Pfam" id="PF03448">
    <property type="entry name" value="MgtE_N"/>
    <property type="match status" value="1"/>
</dbReference>
<keyword evidence="3 9" id="KW-0813">Transport</keyword>
<dbReference type="PROSITE" id="PS51371">
    <property type="entry name" value="CBS"/>
    <property type="match status" value="1"/>
</dbReference>
<organism evidence="11 12">
    <name type="scientific">Sandaracinobacter neustonicus</name>
    <dbReference type="NCBI Taxonomy" id="1715348"/>
    <lineage>
        <taxon>Bacteria</taxon>
        <taxon>Pseudomonadati</taxon>
        <taxon>Pseudomonadota</taxon>
        <taxon>Alphaproteobacteria</taxon>
        <taxon>Sphingomonadales</taxon>
        <taxon>Sphingosinicellaceae</taxon>
        <taxon>Sandaracinobacter</taxon>
    </lineage>
</organism>
<feature type="transmembrane region" description="Helical" evidence="9">
    <location>
        <begin position="370"/>
        <end position="392"/>
    </location>
</feature>
<dbReference type="Pfam" id="PF00571">
    <property type="entry name" value="CBS"/>
    <property type="match status" value="1"/>
</dbReference>
<dbReference type="InterPro" id="IPR038076">
    <property type="entry name" value="MgtE_N_sf"/>
</dbReference>
<dbReference type="GO" id="GO:0046872">
    <property type="term" value="F:metal ion binding"/>
    <property type="evidence" value="ECO:0007669"/>
    <property type="project" value="UniProtKB-KW"/>
</dbReference>
<feature type="transmembrane region" description="Helical" evidence="9">
    <location>
        <begin position="299"/>
        <end position="318"/>
    </location>
</feature>
<dbReference type="Gene3D" id="1.25.60.10">
    <property type="entry name" value="MgtE N-terminal domain-like"/>
    <property type="match status" value="1"/>
</dbReference>
<dbReference type="SMART" id="SM00924">
    <property type="entry name" value="MgtE_N"/>
    <property type="match status" value="1"/>
</dbReference>
<dbReference type="SUPFAM" id="SSF54631">
    <property type="entry name" value="CBS-domain pair"/>
    <property type="match status" value="1"/>
</dbReference>
<keyword evidence="9" id="KW-0479">Metal-binding</keyword>
<accession>A0A501XNR1</accession>
<keyword evidence="5 9" id="KW-0460">Magnesium</keyword>
<evidence type="ECO:0000256" key="1">
    <source>
        <dbReference type="ARBA" id="ARBA00004141"/>
    </source>
</evidence>
<evidence type="ECO:0000256" key="9">
    <source>
        <dbReference type="RuleBase" id="RU362011"/>
    </source>
</evidence>
<dbReference type="InterPro" id="IPR006668">
    <property type="entry name" value="Mg_transptr_MgtE_intracell_dom"/>
</dbReference>
<dbReference type="SUPFAM" id="SSF158791">
    <property type="entry name" value="MgtE N-terminal domain-like"/>
    <property type="match status" value="1"/>
</dbReference>
<keyword evidence="8" id="KW-0129">CBS domain</keyword>
<keyword evidence="12" id="KW-1185">Reference proteome</keyword>
<dbReference type="InterPro" id="IPR006669">
    <property type="entry name" value="MgtE_transporter"/>
</dbReference>
<evidence type="ECO:0000259" key="10">
    <source>
        <dbReference type="PROSITE" id="PS51371"/>
    </source>
</evidence>
<dbReference type="PANTHER" id="PTHR43773:SF1">
    <property type="entry name" value="MAGNESIUM TRANSPORTER MGTE"/>
    <property type="match status" value="1"/>
</dbReference>
<dbReference type="InterPro" id="IPR046342">
    <property type="entry name" value="CBS_dom_sf"/>
</dbReference>
<dbReference type="Gene3D" id="1.10.357.20">
    <property type="entry name" value="SLC41 divalent cation transporters, integral membrane domain"/>
    <property type="match status" value="1"/>
</dbReference>
<sequence length="461" mass="49226">MSEADADPNAAMDDNRLQPAFLRAIESALNAEDEGEVRALVKPLHPADIADLFEQLDADHRTALTTALGRDLNADVLAEMNDWVRDEVVGELAPEHVAEAVSEMDTDDAVALIEELEPAEQEAVLDELSADDRVAIETALSYPEESAGRLMQRELIAVPEHWTIAQVLDFLQTARDDVTDFWEIFVVSPEHKPLGTMRLSWLLTAPRWLGVSDVMQRQQTLIPVDLDQEEVALRFQKYALISAAVVDRDGRLAGVITADDIVHIIAEEAGEDILKLSGAGDGDIFEPVVDSYKARVRWLIANLLTGIVSASIIASFGATIEKMVVLAALSPIVASIGGNTGNQTMAVIVRALATGQMTNANTRRTILREAAVAFLNGVTIALLLGTGVALLFSNAQLGGVIAAATVFNLIIAGLAGVMVPLGLKRLGVDPAVASSVFVTMITDSMGFLLFLGFATASGLAA</sequence>
<evidence type="ECO:0000256" key="4">
    <source>
        <dbReference type="ARBA" id="ARBA00022692"/>
    </source>
</evidence>
<comment type="caution">
    <text evidence="9">Lacks conserved residue(s) required for the propagation of feature annotation.</text>
</comment>
<evidence type="ECO:0000256" key="6">
    <source>
        <dbReference type="ARBA" id="ARBA00022989"/>
    </source>
</evidence>
<feature type="transmembrane region" description="Helical" evidence="9">
    <location>
        <begin position="398"/>
        <end position="419"/>
    </location>
</feature>
<dbReference type="AlphaFoldDB" id="A0A501XNR1"/>
<dbReference type="SUPFAM" id="SSF161093">
    <property type="entry name" value="MgtE membrane domain-like"/>
    <property type="match status" value="1"/>
</dbReference>
<name>A0A501XNR1_9SPHN</name>
<evidence type="ECO:0000256" key="8">
    <source>
        <dbReference type="PROSITE-ProRule" id="PRU00703"/>
    </source>
</evidence>
<dbReference type="InterPro" id="IPR036739">
    <property type="entry name" value="SLC41_membr_dom_sf"/>
</dbReference>
<dbReference type="GO" id="GO:0005886">
    <property type="term" value="C:plasma membrane"/>
    <property type="evidence" value="ECO:0007669"/>
    <property type="project" value="UniProtKB-SubCell"/>
</dbReference>
<protein>
    <recommendedName>
        <fullName evidence="9">Magnesium transporter MgtE</fullName>
    </recommendedName>
</protein>
<feature type="transmembrane region" description="Helical" evidence="9">
    <location>
        <begin position="431"/>
        <end position="454"/>
    </location>
</feature>
<comment type="similarity">
    <text evidence="2 9">Belongs to the SLC41A transporter family.</text>
</comment>
<comment type="caution">
    <text evidence="11">The sequence shown here is derived from an EMBL/GenBank/DDBJ whole genome shotgun (WGS) entry which is preliminary data.</text>
</comment>
<dbReference type="Gene3D" id="3.10.580.10">
    <property type="entry name" value="CBS-domain"/>
    <property type="match status" value="1"/>
</dbReference>
<comment type="subunit">
    <text evidence="9">Homodimer.</text>
</comment>
<keyword evidence="4 9" id="KW-0812">Transmembrane</keyword>
<dbReference type="InterPro" id="IPR006667">
    <property type="entry name" value="SLC41_membr_dom"/>
</dbReference>
<comment type="subcellular location">
    <subcellularLocation>
        <location evidence="9">Cell membrane</location>
        <topology evidence="9">Multi-pass membrane protein</topology>
    </subcellularLocation>
    <subcellularLocation>
        <location evidence="1">Membrane</location>
        <topology evidence="1">Multi-pass membrane protein</topology>
    </subcellularLocation>
</comment>
<dbReference type="InterPro" id="IPR000644">
    <property type="entry name" value="CBS_dom"/>
</dbReference>
<evidence type="ECO:0000313" key="12">
    <source>
        <dbReference type="Proteomes" id="UP000319897"/>
    </source>
</evidence>
<reference evidence="11 12" key="1">
    <citation type="submission" date="2019-06" db="EMBL/GenBank/DDBJ databases">
        <authorList>
            <person name="Lee I."/>
            <person name="Jang G.I."/>
            <person name="Hwang C.Y."/>
        </authorList>
    </citation>
    <scope>NUCLEOTIDE SEQUENCE [LARGE SCALE GENOMIC DNA]</scope>
    <source>
        <strain evidence="11 12">PAMC 28131</strain>
    </source>
</reference>
<dbReference type="Pfam" id="PF01769">
    <property type="entry name" value="MgtE"/>
    <property type="match status" value="1"/>
</dbReference>
<evidence type="ECO:0000256" key="3">
    <source>
        <dbReference type="ARBA" id="ARBA00022448"/>
    </source>
</evidence>
<evidence type="ECO:0000256" key="7">
    <source>
        <dbReference type="ARBA" id="ARBA00023136"/>
    </source>
</evidence>
<evidence type="ECO:0000256" key="2">
    <source>
        <dbReference type="ARBA" id="ARBA00009749"/>
    </source>
</evidence>
<dbReference type="EMBL" id="VFSU01000019">
    <property type="protein sequence ID" value="TPE62216.1"/>
    <property type="molecule type" value="Genomic_DNA"/>
</dbReference>
<dbReference type="CDD" id="cd04606">
    <property type="entry name" value="CBS_pair_Mg_transporter"/>
    <property type="match status" value="1"/>
</dbReference>
<evidence type="ECO:0000313" key="11">
    <source>
        <dbReference type="EMBL" id="TPE62216.1"/>
    </source>
</evidence>
<keyword evidence="6 9" id="KW-1133">Transmembrane helix</keyword>
<dbReference type="PANTHER" id="PTHR43773">
    <property type="entry name" value="MAGNESIUM TRANSPORTER MGTE"/>
    <property type="match status" value="1"/>
</dbReference>
<dbReference type="OrthoDB" id="9790355at2"/>
<dbReference type="Proteomes" id="UP000319897">
    <property type="component" value="Unassembled WGS sequence"/>
</dbReference>
<keyword evidence="7 9" id="KW-0472">Membrane</keyword>
<comment type="function">
    <text evidence="9">Acts as a magnesium transporter.</text>
</comment>